<dbReference type="InterPro" id="IPR007238">
    <property type="entry name" value="DNA_primase_lsu_euk/arc"/>
</dbReference>
<dbReference type="AlphaFoldDB" id="A0A9Y1BT74"/>
<keyword evidence="7" id="KW-0411">Iron-sulfur</keyword>
<keyword evidence="5" id="KW-0479">Metal-binding</keyword>
<keyword evidence="6" id="KW-0408">Iron</keyword>
<dbReference type="EMBL" id="CP084167">
    <property type="protein sequence ID" value="UJG44806.1"/>
    <property type="molecule type" value="Genomic_DNA"/>
</dbReference>
<reference evidence="9" key="1">
    <citation type="journal article" date="2022" name="Nat. Microbiol.">
        <title>Unique mobile elements and scalable gene flow at the prokaryote-eukaryote boundary revealed by circularized Asgard archaea genomes.</title>
        <authorList>
            <person name="Wu F."/>
            <person name="Speth D.R."/>
            <person name="Philosof A."/>
            <person name="Cremiere A."/>
            <person name="Narayanan A."/>
            <person name="Barco R.A."/>
            <person name="Connon S.A."/>
            <person name="Amend J.P."/>
            <person name="Antoshechkin I.A."/>
            <person name="Orphan V.J."/>
        </authorList>
    </citation>
    <scope>NUCLEOTIDE SEQUENCE</scope>
    <source>
        <strain evidence="9">PR6</strain>
    </source>
</reference>
<dbReference type="GO" id="GO:0006269">
    <property type="term" value="P:DNA replication, synthesis of primer"/>
    <property type="evidence" value="ECO:0007669"/>
    <property type="project" value="UniProtKB-KW"/>
</dbReference>
<keyword evidence="4" id="KW-0235">DNA replication</keyword>
<gene>
    <name evidence="9" type="ORF">K9W46_06380</name>
</gene>
<evidence type="ECO:0000256" key="2">
    <source>
        <dbReference type="ARBA" id="ARBA00022485"/>
    </source>
</evidence>
<dbReference type="InterPro" id="IPR058560">
    <property type="entry name" value="DNA_primase_C"/>
</dbReference>
<evidence type="ECO:0000313" key="9">
    <source>
        <dbReference type="EMBL" id="UJG44806.1"/>
    </source>
</evidence>
<evidence type="ECO:0000256" key="6">
    <source>
        <dbReference type="ARBA" id="ARBA00023004"/>
    </source>
</evidence>
<dbReference type="GO" id="GO:0051539">
    <property type="term" value="F:4 iron, 4 sulfur cluster binding"/>
    <property type="evidence" value="ECO:0007669"/>
    <property type="project" value="UniProtKB-KW"/>
</dbReference>
<keyword evidence="3" id="KW-0639">Primosome</keyword>
<evidence type="ECO:0000256" key="5">
    <source>
        <dbReference type="ARBA" id="ARBA00022723"/>
    </source>
</evidence>
<dbReference type="PANTHER" id="PTHR10537">
    <property type="entry name" value="DNA PRIMASE LARGE SUBUNIT"/>
    <property type="match status" value="1"/>
</dbReference>
<accession>A0A9Y1BT74</accession>
<dbReference type="GO" id="GO:0046872">
    <property type="term" value="F:metal ion binding"/>
    <property type="evidence" value="ECO:0007669"/>
    <property type="project" value="UniProtKB-KW"/>
</dbReference>
<name>A0A9Y1BT74_9ARCH</name>
<evidence type="ECO:0000256" key="4">
    <source>
        <dbReference type="ARBA" id="ARBA00022705"/>
    </source>
</evidence>
<evidence type="ECO:0000256" key="1">
    <source>
        <dbReference type="ARBA" id="ARBA00001966"/>
    </source>
</evidence>
<proteinExistence type="predicted"/>
<sequence length="473" mass="56009">MSSFYGTIEEELPEWYIFRKPEDFEIDVKKWYEYAEKRIEKFVNSEQELWLLYRTPWMTEEQWKEVLEEEIGGHYLLRLAVARNLRLTSWLIEVEADLFEFRFVNSITFEEKISVLKHLYGEDNFLTIQELNFLLKENNILLKFGLVETGTRKVQYTSKRRTTKKRGGDLERYVAVRFDKIPKVVGARKALLYKGWAIVKIADIRLSTKRIFENRLRDIIKRSEEFLDKDPILENTIDPIREKIEEIAAKSSRKTFSDIDFFENEGVSKKIDCYPPCIYELLTNLKSKGHLAHMENWQLGTFLKKVGMSINEQKQFWYKHSIDNVGQTFEEFEKKVGYQIEHIYGLAGGGVDYEPPKCQTCIDGYFCFFAHESIEEISKSISLRFSNLSEDKLNKTIDKISQLVVNGRYQEACAEYFKLHTGGLIGSRVNHMLMYTKRAYELLYRKDKKKEVIKEEKKEVIKEEKKEDETSIK</sequence>
<dbReference type="Pfam" id="PF26466">
    <property type="entry name" value="DNA_primase_lrg_N"/>
    <property type="match status" value="1"/>
</dbReference>
<evidence type="ECO:0000259" key="8">
    <source>
        <dbReference type="Pfam" id="PF04104"/>
    </source>
</evidence>
<keyword evidence="2" id="KW-0004">4Fe-4S</keyword>
<protein>
    <recommendedName>
        <fullName evidence="8">DNA primase large subunit C-terminal domain-containing protein</fullName>
    </recommendedName>
</protein>
<dbReference type="PANTHER" id="PTHR10537:SF3">
    <property type="entry name" value="DNA PRIMASE LARGE SUBUNIT"/>
    <property type="match status" value="1"/>
</dbReference>
<comment type="cofactor">
    <cofactor evidence="1">
        <name>[4Fe-4S] cluster</name>
        <dbReference type="ChEBI" id="CHEBI:49883"/>
    </cofactor>
</comment>
<evidence type="ECO:0000256" key="7">
    <source>
        <dbReference type="ARBA" id="ARBA00023014"/>
    </source>
</evidence>
<organism evidence="9">
    <name type="scientific">Candidatus Heimdallarchaeum endolithica</name>
    <dbReference type="NCBI Taxonomy" id="2876572"/>
    <lineage>
        <taxon>Archaea</taxon>
        <taxon>Promethearchaeati</taxon>
        <taxon>Candidatus Heimdallarchaeota</taxon>
        <taxon>Candidatus Heimdallarchaeia (ex Rinke et al. 2021) (nom. nud.)</taxon>
        <taxon>Candidatus Heimdallarchaeales</taxon>
        <taxon>Candidatus Heimdallarchaeaceae</taxon>
        <taxon>Candidatus Heimdallarchaeum</taxon>
    </lineage>
</organism>
<dbReference type="GO" id="GO:1990077">
    <property type="term" value="C:primosome complex"/>
    <property type="evidence" value="ECO:0007669"/>
    <property type="project" value="UniProtKB-KW"/>
</dbReference>
<evidence type="ECO:0000256" key="3">
    <source>
        <dbReference type="ARBA" id="ARBA00022515"/>
    </source>
</evidence>
<dbReference type="Pfam" id="PF04104">
    <property type="entry name" value="DNA_primase_lrg"/>
    <property type="match status" value="1"/>
</dbReference>
<dbReference type="Gene3D" id="1.20.930.80">
    <property type="match status" value="1"/>
</dbReference>
<dbReference type="GO" id="GO:0006270">
    <property type="term" value="P:DNA replication initiation"/>
    <property type="evidence" value="ECO:0007669"/>
    <property type="project" value="TreeGrafter"/>
</dbReference>
<feature type="domain" description="DNA primase large subunit C-terminal" evidence="8">
    <location>
        <begin position="272"/>
        <end position="432"/>
    </location>
</feature>
<dbReference type="Proteomes" id="UP001200513">
    <property type="component" value="Chromosome"/>
</dbReference>